<dbReference type="SUPFAM" id="SSF56300">
    <property type="entry name" value="Metallo-dependent phosphatases"/>
    <property type="match status" value="1"/>
</dbReference>
<evidence type="ECO:0000256" key="6">
    <source>
        <dbReference type="RuleBase" id="RU361203"/>
    </source>
</evidence>
<organism evidence="11">
    <name type="scientific">Spongospora subterranea</name>
    <dbReference type="NCBI Taxonomy" id="70186"/>
    <lineage>
        <taxon>Eukaryota</taxon>
        <taxon>Sar</taxon>
        <taxon>Rhizaria</taxon>
        <taxon>Endomyxa</taxon>
        <taxon>Phytomyxea</taxon>
        <taxon>Plasmodiophorida</taxon>
        <taxon>Plasmodiophoridae</taxon>
        <taxon>Spongospora</taxon>
    </lineage>
</organism>
<evidence type="ECO:0000259" key="10">
    <source>
        <dbReference type="Pfam" id="PF17808"/>
    </source>
</evidence>
<dbReference type="PANTHER" id="PTHR45778">
    <property type="entry name" value="PURPLE ACID PHOSPHATASE-RELATED"/>
    <property type="match status" value="1"/>
</dbReference>
<comment type="subunit">
    <text evidence="2">Homodimer.</text>
</comment>
<dbReference type="Pfam" id="PF16656">
    <property type="entry name" value="Pur_ac_phosph_N"/>
    <property type="match status" value="1"/>
</dbReference>
<name>A0A0H5RPH5_9EUKA</name>
<dbReference type="Pfam" id="PF14008">
    <property type="entry name" value="Metallophos_C"/>
    <property type="match status" value="1"/>
</dbReference>
<keyword evidence="6" id="KW-0378">Hydrolase</keyword>
<sequence>MVIVWAALLVAAFGLCSGKGSHSTTEILTARFSVGNITDSVDFRVDQNKLTNNQDWVTVSWSGMSHPDDKDWVALYSPASADITQTAPIKLKYAFHSPTHLSSGSGSLQFSIINMRADFAFVFFRGGMSSPVAVAKSKTITFRNFNEPSAARISFTDTTPHSVRISWSSLDTDSPMVRYRIGLKQFTSNATTTTYRQDEMCGPPASGYGWREPGRIHHAVLDGLEPSMPFQYQFGSVKTGWSRTYTGKVPPAPGADSVSFFAFGDVGTASADGALSPFWTQPASRKTTEYLIDNLELADFLLHIGDISYAVGFQSSWDSFLDQIAPISMALPYQTAIGNHERDYEGSNGLFDVDDSGGECGLPYRRRFPTPDGSLEKTWYSLESGPVHTLVMSTEHDFSKGSEQYDFIANDLMNVDRVKTPWLIVAGHRPMYVDTSADIYGDASEKVVSNLMRTQLEDLFITAQVDIALWGHDHSYQRSCPVFNNKCTIKGDDDGYSGPIHLVVGAAGMELSPNASKPGPAWLSKRIDQYGTGFISATRSKLDFQFIEYLSNNVVDSFSLRKPSPSRKQSEDILIFDDFSPTEVMVL</sequence>
<feature type="domain" description="Purple acid phosphatase N-terminal" evidence="9">
    <location>
        <begin position="148"/>
        <end position="246"/>
    </location>
</feature>
<evidence type="ECO:0000256" key="2">
    <source>
        <dbReference type="ARBA" id="ARBA00011738"/>
    </source>
</evidence>
<feature type="signal peptide" evidence="6">
    <location>
        <begin position="1"/>
        <end position="18"/>
    </location>
</feature>
<dbReference type="GO" id="GO:0003993">
    <property type="term" value="F:acid phosphatase activity"/>
    <property type="evidence" value="ECO:0007669"/>
    <property type="project" value="UniProtKB-EC"/>
</dbReference>
<keyword evidence="5" id="KW-0325">Glycoprotein</keyword>
<dbReference type="GO" id="GO:0005576">
    <property type="term" value="C:extracellular region"/>
    <property type="evidence" value="ECO:0007669"/>
    <property type="project" value="UniProtKB-SubCell"/>
</dbReference>
<evidence type="ECO:0000256" key="4">
    <source>
        <dbReference type="ARBA" id="ARBA00022729"/>
    </source>
</evidence>
<feature type="domain" description="Calcineurin-like phosphoesterase" evidence="7">
    <location>
        <begin position="261"/>
        <end position="476"/>
    </location>
</feature>
<keyword evidence="4 6" id="KW-0732">Signal</keyword>
<comment type="catalytic activity">
    <reaction evidence="6">
        <text>a phosphate monoester + H2O = an alcohol + phosphate</text>
        <dbReference type="Rhea" id="RHEA:15017"/>
        <dbReference type="ChEBI" id="CHEBI:15377"/>
        <dbReference type="ChEBI" id="CHEBI:30879"/>
        <dbReference type="ChEBI" id="CHEBI:43474"/>
        <dbReference type="ChEBI" id="CHEBI:67140"/>
        <dbReference type="EC" id="3.1.3.2"/>
    </reaction>
</comment>
<comment type="similarity">
    <text evidence="6">Belongs to the metallophosphoesterase superfamily. Purple acid phosphatase family.</text>
</comment>
<accession>A0A0H5RPH5</accession>
<dbReference type="AlphaFoldDB" id="A0A0H5RPH5"/>
<proteinExistence type="inferred from homology"/>
<feature type="chain" id="PRO_5005119031" description="Purple acid phosphatase" evidence="6">
    <location>
        <begin position="19"/>
        <end position="587"/>
    </location>
</feature>
<dbReference type="Pfam" id="PF00149">
    <property type="entry name" value="Metallophos"/>
    <property type="match status" value="1"/>
</dbReference>
<dbReference type="EC" id="3.1.3.2" evidence="6"/>
<dbReference type="SUPFAM" id="SSF49363">
    <property type="entry name" value="Purple acid phosphatase, N-terminal domain"/>
    <property type="match status" value="1"/>
</dbReference>
<dbReference type="PANTHER" id="PTHR45778:SF3">
    <property type="entry name" value="PURPLE ACID PHOSPHATASE"/>
    <property type="match status" value="1"/>
</dbReference>
<evidence type="ECO:0000256" key="3">
    <source>
        <dbReference type="ARBA" id="ARBA00022525"/>
    </source>
</evidence>
<dbReference type="InterPro" id="IPR029052">
    <property type="entry name" value="Metallo-depent_PP-like"/>
</dbReference>
<evidence type="ECO:0000259" key="8">
    <source>
        <dbReference type="Pfam" id="PF14008"/>
    </source>
</evidence>
<dbReference type="InterPro" id="IPR040974">
    <property type="entry name" value="Fn3_PAP"/>
</dbReference>
<evidence type="ECO:0000256" key="5">
    <source>
        <dbReference type="ARBA" id="ARBA00023180"/>
    </source>
</evidence>
<protein>
    <recommendedName>
        <fullName evidence="6">Purple acid phosphatase</fullName>
        <ecNumber evidence="6">3.1.3.2</ecNumber>
    </recommendedName>
</protein>
<evidence type="ECO:0000259" key="9">
    <source>
        <dbReference type="Pfam" id="PF16656"/>
    </source>
</evidence>
<evidence type="ECO:0000259" key="7">
    <source>
        <dbReference type="Pfam" id="PF00149"/>
    </source>
</evidence>
<comment type="subcellular location">
    <subcellularLocation>
        <location evidence="1">Secreted</location>
    </subcellularLocation>
</comment>
<dbReference type="InterPro" id="IPR015914">
    <property type="entry name" value="PAPs_N"/>
</dbReference>
<dbReference type="InterPro" id="IPR004843">
    <property type="entry name" value="Calcineurin-like_PHP"/>
</dbReference>
<dbReference type="CDD" id="cd00839">
    <property type="entry name" value="MPP_PAPs"/>
    <property type="match status" value="1"/>
</dbReference>
<dbReference type="Gene3D" id="2.60.40.380">
    <property type="entry name" value="Purple acid phosphatase-like, N-terminal"/>
    <property type="match status" value="1"/>
</dbReference>
<dbReference type="GO" id="GO:0046872">
    <property type="term" value="F:metal ion binding"/>
    <property type="evidence" value="ECO:0007669"/>
    <property type="project" value="InterPro"/>
</dbReference>
<keyword evidence="3" id="KW-0964">Secreted</keyword>
<dbReference type="Pfam" id="PF17808">
    <property type="entry name" value="fn3_PAP"/>
    <property type="match status" value="1"/>
</dbReference>
<feature type="domain" description="Purple acid phosphatase C-terminal" evidence="8">
    <location>
        <begin position="498"/>
        <end position="557"/>
    </location>
</feature>
<dbReference type="InterPro" id="IPR041792">
    <property type="entry name" value="MPP_PAP"/>
</dbReference>
<dbReference type="EMBL" id="HACM01010182">
    <property type="protein sequence ID" value="CRZ10624.1"/>
    <property type="molecule type" value="Transcribed_RNA"/>
</dbReference>
<dbReference type="Gene3D" id="3.60.21.10">
    <property type="match status" value="1"/>
</dbReference>
<evidence type="ECO:0000256" key="1">
    <source>
        <dbReference type="ARBA" id="ARBA00004613"/>
    </source>
</evidence>
<dbReference type="InterPro" id="IPR025733">
    <property type="entry name" value="PAPs_C"/>
</dbReference>
<evidence type="ECO:0000313" key="11">
    <source>
        <dbReference type="EMBL" id="CRZ10624.1"/>
    </source>
</evidence>
<feature type="domain" description="Purple acid phosphatase Fn3-like" evidence="10">
    <location>
        <begin position="51"/>
        <end position="144"/>
    </location>
</feature>
<reference evidence="11" key="1">
    <citation type="submission" date="2015-04" db="EMBL/GenBank/DDBJ databases">
        <title>The genome sequence of the plant pathogenic Rhizarian Plasmodiophora brassicae reveals insights in its biotrophic life cycle and the origin of chitin synthesis.</title>
        <authorList>
            <person name="Schwelm A."/>
            <person name="Fogelqvist J."/>
            <person name="Knaust A."/>
            <person name="Julke S."/>
            <person name="Lilja T."/>
            <person name="Dhandapani V."/>
            <person name="Bonilla-Rosso G."/>
            <person name="Karlsson M."/>
            <person name="Shevchenko A."/>
            <person name="Choi S.R."/>
            <person name="Kim H.G."/>
            <person name="Park J.Y."/>
            <person name="Lim Y.P."/>
            <person name="Ludwig-Muller J."/>
            <person name="Dixelius C."/>
        </authorList>
    </citation>
    <scope>NUCLEOTIDE SEQUENCE</scope>
    <source>
        <tissue evidence="11">Potato root galls</tissue>
    </source>
</reference>
<dbReference type="InterPro" id="IPR008963">
    <property type="entry name" value="Purple_acid_Pase-like_N"/>
</dbReference>